<dbReference type="InterPro" id="IPR001638">
    <property type="entry name" value="Solute-binding_3/MltF_N"/>
</dbReference>
<dbReference type="CDD" id="cd13560">
    <property type="entry name" value="PBP2_taurine"/>
    <property type="match status" value="1"/>
</dbReference>
<evidence type="ECO:0000256" key="1">
    <source>
        <dbReference type="ARBA" id="ARBA00004418"/>
    </source>
</evidence>
<dbReference type="STRING" id="305900.GV64_11890"/>
<dbReference type="Pfam" id="PF09084">
    <property type="entry name" value="NMT1"/>
    <property type="match status" value="1"/>
</dbReference>
<accession>A0A081KB22</accession>
<gene>
    <name evidence="6" type="ORF">GV64_11890</name>
</gene>
<dbReference type="SMART" id="SM00062">
    <property type="entry name" value="PBPb"/>
    <property type="match status" value="1"/>
</dbReference>
<comment type="caution">
    <text evidence="6">The sequence shown here is derived from an EMBL/GenBank/DDBJ whole genome shotgun (WGS) entry which is preliminary data.</text>
</comment>
<organism evidence="6 7">
    <name type="scientific">Endozoicomonas elysicola</name>
    <dbReference type="NCBI Taxonomy" id="305900"/>
    <lineage>
        <taxon>Bacteria</taxon>
        <taxon>Pseudomonadati</taxon>
        <taxon>Pseudomonadota</taxon>
        <taxon>Gammaproteobacteria</taxon>
        <taxon>Oceanospirillales</taxon>
        <taxon>Endozoicomonadaceae</taxon>
        <taxon>Endozoicomonas</taxon>
    </lineage>
</organism>
<dbReference type="InterPro" id="IPR015168">
    <property type="entry name" value="SsuA/THI5"/>
</dbReference>
<feature type="signal peptide" evidence="4">
    <location>
        <begin position="1"/>
        <end position="29"/>
    </location>
</feature>
<dbReference type="InterPro" id="IPR010068">
    <property type="entry name" value="Peri-bd_TauA"/>
</dbReference>
<evidence type="ECO:0000256" key="4">
    <source>
        <dbReference type="SAM" id="SignalP"/>
    </source>
</evidence>
<dbReference type="EMBL" id="JOJP01000001">
    <property type="protein sequence ID" value="KEI71348.1"/>
    <property type="molecule type" value="Genomic_DNA"/>
</dbReference>
<evidence type="ECO:0000256" key="3">
    <source>
        <dbReference type="ARBA" id="ARBA00022729"/>
    </source>
</evidence>
<comment type="subcellular location">
    <subcellularLocation>
        <location evidence="1">Periplasm</location>
    </subcellularLocation>
</comment>
<dbReference type="eggNOG" id="COG4521">
    <property type="taxonomic scope" value="Bacteria"/>
</dbReference>
<name>A0A081KB22_9GAMM</name>
<dbReference type="AlphaFoldDB" id="A0A081KB22"/>
<dbReference type="Gene3D" id="3.40.190.10">
    <property type="entry name" value="Periplasmic binding protein-like II"/>
    <property type="match status" value="2"/>
</dbReference>
<protein>
    <submittedName>
        <fullName evidence="6">Taurine ABC transporter substrate-binding protein</fullName>
    </submittedName>
</protein>
<evidence type="ECO:0000313" key="6">
    <source>
        <dbReference type="EMBL" id="KEI71348.1"/>
    </source>
</evidence>
<keyword evidence="3 4" id="KW-0732">Signal</keyword>
<dbReference type="GO" id="GO:0042918">
    <property type="term" value="P:alkanesulfonate transmembrane transport"/>
    <property type="evidence" value="ECO:0007669"/>
    <property type="project" value="TreeGrafter"/>
</dbReference>
<evidence type="ECO:0000259" key="5">
    <source>
        <dbReference type="SMART" id="SM00062"/>
    </source>
</evidence>
<feature type="domain" description="Solute-binding protein family 3/N-terminal" evidence="5">
    <location>
        <begin position="32"/>
        <end position="251"/>
    </location>
</feature>
<dbReference type="GO" id="GO:0042597">
    <property type="term" value="C:periplasmic space"/>
    <property type="evidence" value="ECO:0007669"/>
    <property type="project" value="UniProtKB-SubCell"/>
</dbReference>
<dbReference type="Proteomes" id="UP000027997">
    <property type="component" value="Unassembled WGS sequence"/>
</dbReference>
<evidence type="ECO:0000313" key="7">
    <source>
        <dbReference type="Proteomes" id="UP000027997"/>
    </source>
</evidence>
<dbReference type="SUPFAM" id="SSF53850">
    <property type="entry name" value="Periplasmic binding protein-like II"/>
    <property type="match status" value="1"/>
</dbReference>
<dbReference type="NCBIfam" id="TIGR01729">
    <property type="entry name" value="taurine_ABC_bnd"/>
    <property type="match status" value="1"/>
</dbReference>
<keyword evidence="7" id="KW-1185">Reference proteome</keyword>
<evidence type="ECO:0000256" key="2">
    <source>
        <dbReference type="ARBA" id="ARBA00010742"/>
    </source>
</evidence>
<proteinExistence type="inferred from homology"/>
<sequence length="343" mass="36949">MSKTGTFKNTLGTVALSLGLAVTSGISYAKDVVTIGYQGMFNPWKYAIDQKLVEKETGVEIKWRKFDSGAKAITGIASGSVDLTVAGSSPIATAVSRGVDVELVWIMENIAEAEALVVRDGSGIKSPSDLKGKRIAVPFVSTTHYHMLFALKEFGLSEKDVKLVNMQPNAISAAWARGDIDGAFIWDPVLGNIKKEGSVLISSKELSNWGKPTFDGLIASKSFAKESPEFVAKVIKVIAKADSTYRQAGADFSSEHPIAQSVKNIVGGELDQVVEAMALYEFPDIPAQVSCKWLGCQMEGGAAKALLYTSEFLLEEKKINGLQDDYSTFVNPAYAELAMKLTE</sequence>
<reference evidence="6 7" key="1">
    <citation type="submission" date="2014-06" db="EMBL/GenBank/DDBJ databases">
        <title>Whole Genome Sequences of Three Symbiotic Endozoicomonas Bacteria.</title>
        <authorList>
            <person name="Neave M.J."/>
            <person name="Apprill A."/>
            <person name="Voolstra C.R."/>
        </authorList>
    </citation>
    <scope>NUCLEOTIDE SEQUENCE [LARGE SCALE GENOMIC DNA]</scope>
    <source>
        <strain evidence="6 7">DSM 22380</strain>
    </source>
</reference>
<feature type="chain" id="PRO_5001758717" evidence="4">
    <location>
        <begin position="30"/>
        <end position="343"/>
    </location>
</feature>
<dbReference type="PANTHER" id="PTHR30024">
    <property type="entry name" value="ALIPHATIC SULFONATES-BINDING PROTEIN-RELATED"/>
    <property type="match status" value="1"/>
</dbReference>
<comment type="similarity">
    <text evidence="2">Belongs to the bacterial solute-binding protein SsuA/TauA family.</text>
</comment>
<dbReference type="RefSeq" id="WP_020582936.1">
    <property type="nucleotide sequence ID" value="NZ_JOJP01000001.1"/>
</dbReference>
<dbReference type="PANTHER" id="PTHR30024:SF47">
    <property type="entry name" value="TAURINE-BINDING PERIPLASMIC PROTEIN"/>
    <property type="match status" value="1"/>
</dbReference>